<protein>
    <submittedName>
        <fullName evidence="1">Uncharacterized protein</fullName>
    </submittedName>
</protein>
<keyword evidence="2" id="KW-1185">Reference proteome</keyword>
<dbReference type="RefSeq" id="WP_138453531.1">
    <property type="nucleotide sequence ID" value="NZ_WKAT01000094.1"/>
</dbReference>
<comment type="caution">
    <text evidence="1">The sequence shown here is derived from an EMBL/GenBank/DDBJ whole genome shotgun (WGS) entry which is preliminary data.</text>
</comment>
<proteinExistence type="predicted"/>
<accession>A0ABS9GV35</accession>
<sequence length="148" mass="16465">MSAFEFLTPGSVGSLRFGMPREQARAILGKAFETFKKTAESMNTTDAYDVQRLHLYYDETDQLKGVEFFQGSQFSWKGEILVGMTCDDLKKTLRLHEVAFLSDNAGIDAKALGMSFYIPDIYDEGDNAIVKCLYLDLSVADSKGGYGL</sequence>
<dbReference type="Proteomes" id="UP000814158">
    <property type="component" value="Unassembled WGS sequence"/>
</dbReference>
<dbReference type="EMBL" id="WKAT01000094">
    <property type="protein sequence ID" value="MCF5548297.1"/>
    <property type="molecule type" value="Genomic_DNA"/>
</dbReference>
<reference evidence="1 2" key="1">
    <citation type="submission" date="2019-11" db="EMBL/GenBank/DDBJ databases">
        <title>Epiphytic Pseudomonas syringae from cherry orchards.</title>
        <authorList>
            <person name="Hulin M.T."/>
        </authorList>
    </citation>
    <scope>NUCLEOTIDE SEQUENCE [LARGE SCALE GENOMIC DNA]</scope>
    <source>
        <strain evidence="1 2">PA-3-2A</strain>
    </source>
</reference>
<organism evidence="1 2">
    <name type="scientific">Pseudomonas salomonii</name>
    <dbReference type="NCBI Taxonomy" id="191391"/>
    <lineage>
        <taxon>Bacteria</taxon>
        <taxon>Pseudomonadati</taxon>
        <taxon>Pseudomonadota</taxon>
        <taxon>Gammaproteobacteria</taxon>
        <taxon>Pseudomonadales</taxon>
        <taxon>Pseudomonadaceae</taxon>
        <taxon>Pseudomonas</taxon>
    </lineage>
</organism>
<name>A0ABS9GV35_9PSED</name>
<gene>
    <name evidence="1" type="ORF">GIV68_26500</name>
</gene>
<evidence type="ECO:0000313" key="1">
    <source>
        <dbReference type="EMBL" id="MCF5548297.1"/>
    </source>
</evidence>
<evidence type="ECO:0000313" key="2">
    <source>
        <dbReference type="Proteomes" id="UP000814158"/>
    </source>
</evidence>